<gene>
    <name evidence="2" type="ORF">PanWU01x14_018300</name>
</gene>
<feature type="compositionally biased region" description="Basic and acidic residues" evidence="1">
    <location>
        <begin position="72"/>
        <end position="83"/>
    </location>
</feature>
<keyword evidence="3" id="KW-1185">Reference proteome</keyword>
<dbReference type="EMBL" id="JXTB01000008">
    <property type="protein sequence ID" value="PON78572.1"/>
    <property type="molecule type" value="Genomic_DNA"/>
</dbReference>
<reference evidence="3" key="1">
    <citation type="submission" date="2016-06" db="EMBL/GenBank/DDBJ databases">
        <title>Parallel loss of symbiosis genes in relatives of nitrogen-fixing non-legume Parasponia.</title>
        <authorList>
            <person name="Van Velzen R."/>
            <person name="Holmer R."/>
            <person name="Bu F."/>
            <person name="Rutten L."/>
            <person name="Van Zeijl A."/>
            <person name="Liu W."/>
            <person name="Santuari L."/>
            <person name="Cao Q."/>
            <person name="Sharma T."/>
            <person name="Shen D."/>
            <person name="Roswanjaya Y."/>
            <person name="Wardhani T."/>
            <person name="Kalhor M.S."/>
            <person name="Jansen J."/>
            <person name="Van den Hoogen J."/>
            <person name="Gungor B."/>
            <person name="Hartog M."/>
            <person name="Hontelez J."/>
            <person name="Verver J."/>
            <person name="Yang W.-C."/>
            <person name="Schijlen E."/>
            <person name="Repin R."/>
            <person name="Schilthuizen M."/>
            <person name="Schranz E."/>
            <person name="Heidstra R."/>
            <person name="Miyata K."/>
            <person name="Fedorova E."/>
            <person name="Kohlen W."/>
            <person name="Bisseling T."/>
            <person name="Smit S."/>
            <person name="Geurts R."/>
        </authorList>
    </citation>
    <scope>NUCLEOTIDE SEQUENCE [LARGE SCALE GENOMIC DNA]</scope>
    <source>
        <strain evidence="3">cv. WU1-14</strain>
    </source>
</reference>
<comment type="caution">
    <text evidence="2">The sequence shown here is derived from an EMBL/GenBank/DDBJ whole genome shotgun (WGS) entry which is preliminary data.</text>
</comment>
<accession>A0A2P5DZ51</accession>
<organism evidence="2 3">
    <name type="scientific">Parasponia andersonii</name>
    <name type="common">Sponia andersonii</name>
    <dbReference type="NCBI Taxonomy" id="3476"/>
    <lineage>
        <taxon>Eukaryota</taxon>
        <taxon>Viridiplantae</taxon>
        <taxon>Streptophyta</taxon>
        <taxon>Embryophyta</taxon>
        <taxon>Tracheophyta</taxon>
        <taxon>Spermatophyta</taxon>
        <taxon>Magnoliopsida</taxon>
        <taxon>eudicotyledons</taxon>
        <taxon>Gunneridae</taxon>
        <taxon>Pentapetalae</taxon>
        <taxon>rosids</taxon>
        <taxon>fabids</taxon>
        <taxon>Rosales</taxon>
        <taxon>Cannabaceae</taxon>
        <taxon>Parasponia</taxon>
    </lineage>
</organism>
<evidence type="ECO:0000313" key="2">
    <source>
        <dbReference type="EMBL" id="PON78572.1"/>
    </source>
</evidence>
<sequence length="83" mass="9462">IEDVCQIAVNEAIEAWFEEFNISGFYKQAVIHSSRNFKDEKKSRYPEINLSMYDLEEDSASAVGTPKSPIEALHDDEVGHEQD</sequence>
<feature type="non-terminal residue" evidence="2">
    <location>
        <position position="1"/>
    </location>
</feature>
<evidence type="ECO:0000256" key="1">
    <source>
        <dbReference type="SAM" id="MobiDB-lite"/>
    </source>
</evidence>
<dbReference type="AlphaFoldDB" id="A0A2P5DZ51"/>
<protein>
    <submittedName>
        <fullName evidence="2">Uncharacterized protein</fullName>
    </submittedName>
</protein>
<dbReference type="Proteomes" id="UP000237105">
    <property type="component" value="Unassembled WGS sequence"/>
</dbReference>
<evidence type="ECO:0000313" key="3">
    <source>
        <dbReference type="Proteomes" id="UP000237105"/>
    </source>
</evidence>
<name>A0A2P5DZ51_PARAD</name>
<proteinExistence type="predicted"/>
<feature type="region of interest" description="Disordered" evidence="1">
    <location>
        <begin position="59"/>
        <end position="83"/>
    </location>
</feature>